<evidence type="ECO:0000313" key="2">
    <source>
        <dbReference type="EMBL" id="PIO41888.1"/>
    </source>
</evidence>
<dbReference type="EMBL" id="MZMT01000053">
    <property type="protein sequence ID" value="PIO41888.1"/>
    <property type="molecule type" value="Genomic_DNA"/>
</dbReference>
<accession>A0A2N9VQX0</accession>
<dbReference type="RefSeq" id="WP_099999650.1">
    <property type="nucleotide sequence ID" value="NZ_CP017940.1"/>
</dbReference>
<dbReference type="AlphaFoldDB" id="A0A2N9VQX0"/>
<dbReference type="Proteomes" id="UP000232163">
    <property type="component" value="Unassembled WGS sequence"/>
</dbReference>
<gene>
    <name evidence="2" type="ORF">B5P45_22710</name>
</gene>
<keyword evidence="3" id="KW-1185">Reference proteome</keyword>
<name>A0A2N9VQX0_9HYPH</name>
<evidence type="ECO:0000313" key="3">
    <source>
        <dbReference type="Proteomes" id="UP000232163"/>
    </source>
</evidence>
<sequence length="109" mass="12345">MSTAPRFLMKLFQRWRAAGQEREVLLTLLNKPDDHLLRDAGMTREEVTNIVCRYRLEDDAVPDTSRWQPVKSGIVNTTNGNETTGVVRTPASMMDGSISPIFDDVSIRH</sequence>
<feature type="region of interest" description="Disordered" evidence="1">
    <location>
        <begin position="66"/>
        <end position="90"/>
    </location>
</feature>
<protein>
    <submittedName>
        <fullName evidence="2">Uncharacterized protein</fullName>
    </submittedName>
</protein>
<reference evidence="2 3" key="1">
    <citation type="journal article" date="2017" name="Int J Environ Stud">
        <title>Does the Miocene-Pliocene relict legume Oxytropis triphylla form nitrogen-fixing nodules with a combination of bacterial strains?</title>
        <authorList>
            <person name="Safronova V."/>
            <person name="Belimov A."/>
            <person name="Sazanova A."/>
            <person name="Kuznetsova I."/>
            <person name="Popova J."/>
            <person name="Andronov E."/>
            <person name="Verkhozina A."/>
            <person name="Tikhonovich I."/>
        </authorList>
    </citation>
    <scope>NUCLEOTIDE SEQUENCE [LARGE SCALE GENOMIC DNA]</scope>
    <source>
        <strain evidence="2 3">Tri-38</strain>
    </source>
</reference>
<dbReference type="KEGG" id="pht:BLM14_12265"/>
<feature type="compositionally biased region" description="Low complexity" evidence="1">
    <location>
        <begin position="73"/>
        <end position="89"/>
    </location>
</feature>
<evidence type="ECO:0000256" key="1">
    <source>
        <dbReference type="SAM" id="MobiDB-lite"/>
    </source>
</evidence>
<dbReference type="OrthoDB" id="8117424at2"/>
<proteinExistence type="predicted"/>
<organism evidence="2 3">
    <name type="scientific">Phyllobacterium zundukense</name>
    <dbReference type="NCBI Taxonomy" id="1867719"/>
    <lineage>
        <taxon>Bacteria</taxon>
        <taxon>Pseudomonadati</taxon>
        <taxon>Pseudomonadota</taxon>
        <taxon>Alphaproteobacteria</taxon>
        <taxon>Hyphomicrobiales</taxon>
        <taxon>Phyllobacteriaceae</taxon>
        <taxon>Phyllobacterium</taxon>
    </lineage>
</organism>
<comment type="caution">
    <text evidence="2">The sequence shown here is derived from an EMBL/GenBank/DDBJ whole genome shotgun (WGS) entry which is preliminary data.</text>
</comment>